<reference evidence="4" key="2">
    <citation type="submission" date="2024-10" db="UniProtKB">
        <authorList>
            <consortium name="EnsemblProtists"/>
        </authorList>
    </citation>
    <scope>IDENTIFICATION</scope>
</reference>
<feature type="compositionally biased region" description="Acidic residues" evidence="2">
    <location>
        <begin position="343"/>
        <end position="357"/>
    </location>
</feature>
<evidence type="ECO:0000256" key="2">
    <source>
        <dbReference type="SAM" id="MobiDB-lite"/>
    </source>
</evidence>
<dbReference type="Pfam" id="PF13839">
    <property type="entry name" value="PC-Esterase"/>
    <property type="match status" value="1"/>
</dbReference>
<feature type="region of interest" description="Disordered" evidence="2">
    <location>
        <begin position="343"/>
        <end position="376"/>
    </location>
</feature>
<name>A0A0D3J6Q1_EMIH1</name>
<evidence type="ECO:0000313" key="4">
    <source>
        <dbReference type="EnsemblProtists" id="EOD19186"/>
    </source>
</evidence>
<dbReference type="EnsemblProtists" id="EOD19186">
    <property type="protein sequence ID" value="EOD19186"/>
    <property type="gene ID" value="EMIHUDRAFT_243194"/>
</dbReference>
<accession>A0A0D3J6Q1</accession>
<evidence type="ECO:0000313" key="5">
    <source>
        <dbReference type="Proteomes" id="UP000013827"/>
    </source>
</evidence>
<reference evidence="5" key="1">
    <citation type="journal article" date="2013" name="Nature">
        <title>Pan genome of the phytoplankton Emiliania underpins its global distribution.</title>
        <authorList>
            <person name="Read B.A."/>
            <person name="Kegel J."/>
            <person name="Klute M.J."/>
            <person name="Kuo A."/>
            <person name="Lefebvre S.C."/>
            <person name="Maumus F."/>
            <person name="Mayer C."/>
            <person name="Miller J."/>
            <person name="Monier A."/>
            <person name="Salamov A."/>
            <person name="Young J."/>
            <person name="Aguilar M."/>
            <person name="Claverie J.M."/>
            <person name="Frickenhaus S."/>
            <person name="Gonzalez K."/>
            <person name="Herman E.K."/>
            <person name="Lin Y.C."/>
            <person name="Napier J."/>
            <person name="Ogata H."/>
            <person name="Sarno A.F."/>
            <person name="Shmutz J."/>
            <person name="Schroeder D."/>
            <person name="de Vargas C."/>
            <person name="Verret F."/>
            <person name="von Dassow P."/>
            <person name="Valentin K."/>
            <person name="Van de Peer Y."/>
            <person name="Wheeler G."/>
            <person name="Dacks J.B."/>
            <person name="Delwiche C.F."/>
            <person name="Dyhrman S.T."/>
            <person name="Glockner G."/>
            <person name="John U."/>
            <person name="Richards T."/>
            <person name="Worden A.Z."/>
            <person name="Zhang X."/>
            <person name="Grigoriev I.V."/>
            <person name="Allen A.E."/>
            <person name="Bidle K."/>
            <person name="Borodovsky M."/>
            <person name="Bowler C."/>
            <person name="Brownlee C."/>
            <person name="Cock J.M."/>
            <person name="Elias M."/>
            <person name="Gladyshev V.N."/>
            <person name="Groth M."/>
            <person name="Guda C."/>
            <person name="Hadaegh A."/>
            <person name="Iglesias-Rodriguez M.D."/>
            <person name="Jenkins J."/>
            <person name="Jones B.M."/>
            <person name="Lawson T."/>
            <person name="Leese F."/>
            <person name="Lindquist E."/>
            <person name="Lobanov A."/>
            <person name="Lomsadze A."/>
            <person name="Malik S.B."/>
            <person name="Marsh M.E."/>
            <person name="Mackinder L."/>
            <person name="Mock T."/>
            <person name="Mueller-Roeber B."/>
            <person name="Pagarete A."/>
            <person name="Parker M."/>
            <person name="Probert I."/>
            <person name="Quesneville H."/>
            <person name="Raines C."/>
            <person name="Rensing S.A."/>
            <person name="Riano-Pachon D.M."/>
            <person name="Richier S."/>
            <person name="Rokitta S."/>
            <person name="Shiraiwa Y."/>
            <person name="Soanes D.M."/>
            <person name="van der Giezen M."/>
            <person name="Wahlund T.M."/>
            <person name="Williams B."/>
            <person name="Wilson W."/>
            <person name="Wolfe G."/>
            <person name="Wurch L.L."/>
        </authorList>
    </citation>
    <scope>NUCLEOTIDE SEQUENCE</scope>
</reference>
<dbReference type="Proteomes" id="UP000013827">
    <property type="component" value="Unassembled WGS sequence"/>
</dbReference>
<dbReference type="AlphaFoldDB" id="A0A0D3J6Q1"/>
<proteinExistence type="inferred from homology"/>
<dbReference type="RefSeq" id="XP_005771615.1">
    <property type="nucleotide sequence ID" value="XM_005771558.1"/>
</dbReference>
<feature type="domain" description="Trichome birefringence-like C-terminal" evidence="3">
    <location>
        <begin position="11"/>
        <end position="116"/>
    </location>
</feature>
<dbReference type="GO" id="GO:0016740">
    <property type="term" value="F:transferase activity"/>
    <property type="evidence" value="ECO:0007669"/>
    <property type="project" value="InterPro"/>
</dbReference>
<sequence>MLTRRCRAPTQEHIWRSQCDGRGSCNFPTRSSYSGTALADEMPDQYLQMREYVKAVIKTWEGTQLNFGMLNVSSLTWLRPDAHPGPGAPHSNSSSGRIVVDCSHYKIAAGGVPDTWCLVCELDFGNKKSSAAQLLRHFTNEHPNATDAELASSALTKCVACDKLACVIVTGGNQRSNFFNHYVSNRNQRQHQQRAGAGHTPTADCNAAAAWVREHAPPRSPGSYVTHAVGTNSAASRIQQARHLDDVPGAARIQRAAVAALHNACGNPLKLNTTPAADFNLCFTDGISLEAFKRLQLHDLGRAFASTPRKPGTLDGARGACYAVVSAVLITWVHSLRAVQAEQDSEYSSDEDECTSDQDDRGPAYESDDDDGYDRIANDDLDALMRCFDDERRCRAYRARASPRVPSHCLIQPLAL</sequence>
<dbReference type="PaxDb" id="2903-EOD19186"/>
<dbReference type="KEGG" id="ehx:EMIHUDRAFT_243194"/>
<evidence type="ECO:0000259" key="3">
    <source>
        <dbReference type="Pfam" id="PF13839"/>
    </source>
</evidence>
<organism evidence="4 5">
    <name type="scientific">Emiliania huxleyi (strain CCMP1516)</name>
    <dbReference type="NCBI Taxonomy" id="280463"/>
    <lineage>
        <taxon>Eukaryota</taxon>
        <taxon>Haptista</taxon>
        <taxon>Haptophyta</taxon>
        <taxon>Prymnesiophyceae</taxon>
        <taxon>Isochrysidales</taxon>
        <taxon>Noelaerhabdaceae</taxon>
        <taxon>Emiliania</taxon>
    </lineage>
</organism>
<protein>
    <recommendedName>
        <fullName evidence="3">Trichome birefringence-like C-terminal domain-containing protein</fullName>
    </recommendedName>
</protein>
<dbReference type="InterPro" id="IPR026057">
    <property type="entry name" value="TBL_C"/>
</dbReference>
<dbReference type="GeneID" id="17264733"/>
<comment type="similarity">
    <text evidence="1">Belongs to the PC-esterase family. TBL subfamily.</text>
</comment>
<dbReference type="HOGENOM" id="CLU_661277_0_0_1"/>
<evidence type="ECO:0000256" key="1">
    <source>
        <dbReference type="ARBA" id="ARBA00007727"/>
    </source>
</evidence>
<keyword evidence="5" id="KW-1185">Reference proteome</keyword>